<keyword evidence="3" id="KW-0342">GTP-binding</keyword>
<dbReference type="SMART" id="SM00175">
    <property type="entry name" value="RAB"/>
    <property type="match status" value="1"/>
</dbReference>
<dbReference type="InterPro" id="IPR027417">
    <property type="entry name" value="P-loop_NTPase"/>
</dbReference>
<dbReference type="SMART" id="SM00173">
    <property type="entry name" value="RAS"/>
    <property type="match status" value="1"/>
</dbReference>
<evidence type="ECO:0000313" key="7">
    <source>
        <dbReference type="EMBL" id="CAL6004108.1"/>
    </source>
</evidence>
<evidence type="ECO:0000313" key="6">
    <source>
        <dbReference type="EMBL" id="CAL5990403.1"/>
    </source>
</evidence>
<proteinExistence type="inferred from homology"/>
<dbReference type="Gene3D" id="3.40.50.300">
    <property type="entry name" value="P-loop containing nucleotide triphosphate hydrolases"/>
    <property type="match status" value="1"/>
</dbReference>
<reference evidence="4" key="1">
    <citation type="submission" date="2023-06" db="EMBL/GenBank/DDBJ databases">
        <authorList>
            <person name="Kurt Z."/>
        </authorList>
    </citation>
    <scope>NUCLEOTIDE SEQUENCE</scope>
</reference>
<dbReference type="EMBL" id="CAXDID020000048">
    <property type="protein sequence ID" value="CAL6004108.1"/>
    <property type="molecule type" value="Genomic_DNA"/>
</dbReference>
<dbReference type="EMBL" id="CAXDID020000009">
    <property type="protein sequence ID" value="CAL5978754.1"/>
    <property type="molecule type" value="Genomic_DNA"/>
</dbReference>
<gene>
    <name evidence="6" type="ORF">HINF_LOCUS11325</name>
    <name evidence="7" type="ORF">HINF_LOCUS18727</name>
    <name evidence="4" type="ORF">HINF_LOCUS25832</name>
    <name evidence="5" type="ORF">HINF_LOCUS4939</name>
</gene>
<evidence type="ECO:0000256" key="3">
    <source>
        <dbReference type="ARBA" id="ARBA00023134"/>
    </source>
</evidence>
<dbReference type="AlphaFoldDB" id="A0AA86U516"/>
<dbReference type="EMBL" id="CAXDID020000025">
    <property type="protein sequence ID" value="CAL5990403.1"/>
    <property type="molecule type" value="Genomic_DNA"/>
</dbReference>
<organism evidence="4">
    <name type="scientific">Hexamita inflata</name>
    <dbReference type="NCBI Taxonomy" id="28002"/>
    <lineage>
        <taxon>Eukaryota</taxon>
        <taxon>Metamonada</taxon>
        <taxon>Diplomonadida</taxon>
        <taxon>Hexamitidae</taxon>
        <taxon>Hexamitinae</taxon>
        <taxon>Hexamita</taxon>
    </lineage>
</organism>
<keyword evidence="2" id="KW-0547">Nucleotide-binding</keyword>
<dbReference type="SUPFAM" id="SSF52540">
    <property type="entry name" value="P-loop containing nucleoside triphosphate hydrolases"/>
    <property type="match status" value="1"/>
</dbReference>
<dbReference type="FunFam" id="3.40.50.300:FF:001072">
    <property type="entry name" value="Rab family GTPase"/>
    <property type="match status" value="1"/>
</dbReference>
<dbReference type="PRINTS" id="PR00449">
    <property type="entry name" value="RASTRNSFRMNG"/>
</dbReference>
<dbReference type="Pfam" id="PF00071">
    <property type="entry name" value="Ras"/>
    <property type="match status" value="1"/>
</dbReference>
<evidence type="ECO:0000256" key="1">
    <source>
        <dbReference type="ARBA" id="ARBA00006270"/>
    </source>
</evidence>
<dbReference type="PROSITE" id="PS51421">
    <property type="entry name" value="RAS"/>
    <property type="match status" value="1"/>
</dbReference>
<dbReference type="GO" id="GO:0005525">
    <property type="term" value="F:GTP binding"/>
    <property type="evidence" value="ECO:0007669"/>
    <property type="project" value="UniProtKB-KW"/>
</dbReference>
<dbReference type="InterPro" id="IPR050209">
    <property type="entry name" value="Rab_GTPases_membrane_traffic"/>
</dbReference>
<accession>A0AA86U516</accession>
<dbReference type="InterPro" id="IPR005225">
    <property type="entry name" value="Small_GTP-bd"/>
</dbReference>
<keyword evidence="8" id="KW-1185">Reference proteome</keyword>
<dbReference type="NCBIfam" id="TIGR00231">
    <property type="entry name" value="small_GTP"/>
    <property type="match status" value="1"/>
</dbReference>
<evidence type="ECO:0000313" key="8">
    <source>
        <dbReference type="Proteomes" id="UP001642409"/>
    </source>
</evidence>
<reference evidence="5 8" key="2">
    <citation type="submission" date="2024-07" db="EMBL/GenBank/DDBJ databases">
        <authorList>
            <person name="Akdeniz Z."/>
        </authorList>
    </citation>
    <scope>NUCLEOTIDE SEQUENCE [LARGE SCALE GENOMIC DNA]</scope>
</reference>
<dbReference type="InterPro" id="IPR001806">
    <property type="entry name" value="Small_GTPase"/>
</dbReference>
<comment type="caution">
    <text evidence="4">The sequence shown here is derived from an EMBL/GenBank/DDBJ whole genome shotgun (WGS) entry which is preliminary data.</text>
</comment>
<name>A0AA86U516_9EUKA</name>
<dbReference type="SMART" id="SM00176">
    <property type="entry name" value="RAN"/>
    <property type="match status" value="1"/>
</dbReference>
<comment type="similarity">
    <text evidence="1">Belongs to the small GTPase superfamily. Rab family.</text>
</comment>
<dbReference type="GO" id="GO:0003924">
    <property type="term" value="F:GTPase activity"/>
    <property type="evidence" value="ECO:0007669"/>
    <property type="project" value="InterPro"/>
</dbReference>
<evidence type="ECO:0000313" key="4">
    <source>
        <dbReference type="EMBL" id="CAI9938187.1"/>
    </source>
</evidence>
<sequence>MSAQHHYLLKYIIIGDTMVGKSCILLRFIDQRFIPIHDMTVGVEFGNKTIEIPKEAGEPLKLKLQIWDTAGQEQFRSITRSYYRGAVGALLVYDITRRESFDSLEGWLKDTRAADANMVIMLIGNKTDLGYRRRVTKEEGEEFAKKHGLLFMETSAKEDKGITEAFEETAKMIIKKVEAGEIDVDSGNSGVKRGVLATDALKDPKKDAQKGCC</sequence>
<dbReference type="PANTHER" id="PTHR47979">
    <property type="entry name" value="DRAB11-RELATED"/>
    <property type="match status" value="1"/>
</dbReference>
<protein>
    <submittedName>
        <fullName evidence="4">Rab2</fullName>
    </submittedName>
</protein>
<evidence type="ECO:0000256" key="2">
    <source>
        <dbReference type="ARBA" id="ARBA00022741"/>
    </source>
</evidence>
<dbReference type="EMBL" id="CATOUU010000654">
    <property type="protein sequence ID" value="CAI9938187.1"/>
    <property type="molecule type" value="Genomic_DNA"/>
</dbReference>
<dbReference type="PROSITE" id="PS51420">
    <property type="entry name" value="RHO"/>
    <property type="match status" value="1"/>
</dbReference>
<dbReference type="Proteomes" id="UP001642409">
    <property type="component" value="Unassembled WGS sequence"/>
</dbReference>
<dbReference type="PROSITE" id="PS51419">
    <property type="entry name" value="RAB"/>
    <property type="match status" value="1"/>
</dbReference>
<dbReference type="SMART" id="SM00174">
    <property type="entry name" value="RHO"/>
    <property type="match status" value="1"/>
</dbReference>
<evidence type="ECO:0000313" key="5">
    <source>
        <dbReference type="EMBL" id="CAL5978754.1"/>
    </source>
</evidence>